<comment type="caution">
    <text evidence="1">The sequence shown here is derived from an EMBL/GenBank/DDBJ whole genome shotgun (WGS) entry which is preliminary data.</text>
</comment>
<accession>A0ACC2PW13</accession>
<dbReference type="Proteomes" id="UP001239111">
    <property type="component" value="Chromosome 1"/>
</dbReference>
<gene>
    <name evidence="1" type="ORF">QAD02_022618</name>
</gene>
<organism evidence="1 2">
    <name type="scientific">Eretmocerus hayati</name>
    <dbReference type="NCBI Taxonomy" id="131215"/>
    <lineage>
        <taxon>Eukaryota</taxon>
        <taxon>Metazoa</taxon>
        <taxon>Ecdysozoa</taxon>
        <taxon>Arthropoda</taxon>
        <taxon>Hexapoda</taxon>
        <taxon>Insecta</taxon>
        <taxon>Pterygota</taxon>
        <taxon>Neoptera</taxon>
        <taxon>Endopterygota</taxon>
        <taxon>Hymenoptera</taxon>
        <taxon>Apocrita</taxon>
        <taxon>Proctotrupomorpha</taxon>
        <taxon>Chalcidoidea</taxon>
        <taxon>Aphelinidae</taxon>
        <taxon>Aphelininae</taxon>
        <taxon>Eretmocerus</taxon>
    </lineage>
</organism>
<sequence>MQIFLLVSVYIQHGEELSEPYTNLNPTRHGGHYLTTPAMTDPLTISEDSSGGFLYSVEHGSSTGGDNQQKHTCLTCGKAYTSMGNLTRHLNHECGQEKRYHCRYCNYRVKRKDSMKRHTLSVHRDIIDKYATDRI</sequence>
<name>A0ACC2PW13_9HYME</name>
<protein>
    <submittedName>
        <fullName evidence="1">Uncharacterized protein</fullName>
    </submittedName>
</protein>
<keyword evidence="2" id="KW-1185">Reference proteome</keyword>
<dbReference type="EMBL" id="CM056741">
    <property type="protein sequence ID" value="KAJ8686824.1"/>
    <property type="molecule type" value="Genomic_DNA"/>
</dbReference>
<proteinExistence type="predicted"/>
<evidence type="ECO:0000313" key="1">
    <source>
        <dbReference type="EMBL" id="KAJ8686824.1"/>
    </source>
</evidence>
<evidence type="ECO:0000313" key="2">
    <source>
        <dbReference type="Proteomes" id="UP001239111"/>
    </source>
</evidence>
<reference evidence="1" key="1">
    <citation type="submission" date="2023-04" db="EMBL/GenBank/DDBJ databases">
        <title>A chromosome-level genome assembly of the parasitoid wasp Eretmocerus hayati.</title>
        <authorList>
            <person name="Zhong Y."/>
            <person name="Liu S."/>
            <person name="Liu Y."/>
        </authorList>
    </citation>
    <scope>NUCLEOTIDE SEQUENCE</scope>
    <source>
        <strain evidence="1">ZJU_SS_LIU_2023</strain>
    </source>
</reference>